<dbReference type="GeneID" id="36404751"/>
<dbReference type="EMBL" id="CCYD01000428">
    <property type="protein sequence ID" value="CEG39450.1"/>
    <property type="molecule type" value="Genomic_DNA"/>
</dbReference>
<name>A0A0P1AEK4_PLAHL</name>
<protein>
    <submittedName>
        <fullName evidence="1">Uncharacterized protein</fullName>
    </submittedName>
</protein>
<proteinExistence type="predicted"/>
<evidence type="ECO:0000313" key="2">
    <source>
        <dbReference type="Proteomes" id="UP000054928"/>
    </source>
</evidence>
<accession>A0A0P1AEK4</accession>
<dbReference type="RefSeq" id="XP_024575819.1">
    <property type="nucleotide sequence ID" value="XM_024724998.1"/>
</dbReference>
<dbReference type="Proteomes" id="UP000054928">
    <property type="component" value="Unassembled WGS sequence"/>
</dbReference>
<organism evidence="1 2">
    <name type="scientific">Plasmopara halstedii</name>
    <name type="common">Downy mildew of sunflower</name>
    <dbReference type="NCBI Taxonomy" id="4781"/>
    <lineage>
        <taxon>Eukaryota</taxon>
        <taxon>Sar</taxon>
        <taxon>Stramenopiles</taxon>
        <taxon>Oomycota</taxon>
        <taxon>Peronosporomycetes</taxon>
        <taxon>Peronosporales</taxon>
        <taxon>Peronosporaceae</taxon>
        <taxon>Plasmopara</taxon>
    </lineage>
</organism>
<sequence length="78" mass="8468">MCPVTSIDAIDDEPGIATVEIWVISGVYAANATAFVGFGGCSLTEETEWSEIDPIEVLLRRLSKEINCGFDPFEQADL</sequence>
<dbReference type="AlphaFoldDB" id="A0A0P1AEK4"/>
<keyword evidence="2" id="KW-1185">Reference proteome</keyword>
<reference evidence="2" key="1">
    <citation type="submission" date="2014-09" db="EMBL/GenBank/DDBJ databases">
        <authorList>
            <person name="Sharma Rahul"/>
            <person name="Thines Marco"/>
        </authorList>
    </citation>
    <scope>NUCLEOTIDE SEQUENCE [LARGE SCALE GENOMIC DNA]</scope>
</reference>
<evidence type="ECO:0000313" key="1">
    <source>
        <dbReference type="EMBL" id="CEG39450.1"/>
    </source>
</evidence>